<dbReference type="OrthoDB" id="6462171at2"/>
<dbReference type="STRING" id="1007103.GCA_000213315_05921"/>
<comment type="PTM">
    <text evidence="5">4'-phosphopantetheine is transferred from CoA to a specific serine of apo-DCP.</text>
</comment>
<dbReference type="Proteomes" id="UP000076563">
    <property type="component" value="Unassembled WGS sequence"/>
</dbReference>
<dbReference type="HAMAP" id="MF_00565">
    <property type="entry name" value="DltC"/>
    <property type="match status" value="1"/>
</dbReference>
<dbReference type="Pfam" id="PF00550">
    <property type="entry name" value="PP-binding"/>
    <property type="match status" value="1"/>
</dbReference>
<protein>
    <recommendedName>
        <fullName evidence="5">D-alanyl carrier protein</fullName>
        <shortName evidence="5">DCP</shortName>
    </recommendedName>
    <alternativeName>
        <fullName evidence="5">D-alanine--poly(phosphoribitol) ligase subunit 2</fullName>
    </alternativeName>
</protein>
<reference evidence="7" key="2">
    <citation type="submission" date="2016-01" db="EMBL/GenBank/DDBJ databases">
        <authorList>
            <person name="McClelland M."/>
            <person name="Jain A."/>
            <person name="Saraogi P."/>
            <person name="Mendelson R."/>
            <person name="Westerman R."/>
            <person name="SanMiguel P."/>
            <person name="Csonka L."/>
        </authorList>
    </citation>
    <scope>NUCLEOTIDE SEQUENCE</scope>
    <source>
        <strain evidence="7">M63</strain>
    </source>
</reference>
<keyword evidence="7" id="KW-0436">Ligase</keyword>
<dbReference type="GO" id="GO:0070395">
    <property type="term" value="P:lipoteichoic acid biosynthetic process"/>
    <property type="evidence" value="ECO:0007669"/>
    <property type="project" value="UniProtKB-UniRule"/>
</dbReference>
<gene>
    <name evidence="5" type="primary">dltC</name>
    <name evidence="7" type="ORF">AV654_04130</name>
    <name evidence="8" type="ORF">C8Z91_08720</name>
</gene>
<dbReference type="GO" id="GO:0036370">
    <property type="term" value="F:D-alanyl carrier activity"/>
    <property type="evidence" value="ECO:0007669"/>
    <property type="project" value="UniProtKB-UniRule"/>
</dbReference>
<feature type="modified residue" description="O-(pantetheine 4'-phosphoryl)serine" evidence="5">
    <location>
        <position position="39"/>
    </location>
</feature>
<dbReference type="PROSITE" id="PS50075">
    <property type="entry name" value="CARRIER"/>
    <property type="match status" value="1"/>
</dbReference>
<keyword evidence="3 5" id="KW-0597">Phosphoprotein</keyword>
<reference evidence="8 10" key="3">
    <citation type="submission" date="2018-03" db="EMBL/GenBank/DDBJ databases">
        <title>Genome sequence of Paenibacillus elgii strain AC13 an antimicrobial compound producing bacteria.</title>
        <authorList>
            <person name="Kurokawa A.S."/>
            <person name="Araujo J.F."/>
            <person name="Costa R.A."/>
            <person name="Ortega D.B."/>
            <person name="Pires A.S."/>
            <person name="Pappas G.J.Jr."/>
            <person name="Franco O.L."/>
            <person name="Barreto C."/>
            <person name="Magalhaes B.S."/>
            <person name="Kruger R.H."/>
        </authorList>
    </citation>
    <scope>NUCLEOTIDE SEQUENCE [LARGE SCALE GENOMIC DNA]</scope>
    <source>
        <strain evidence="8 10">AC13</strain>
    </source>
</reference>
<evidence type="ECO:0000313" key="9">
    <source>
        <dbReference type="Proteomes" id="UP000076563"/>
    </source>
</evidence>
<comment type="function">
    <text evidence="5">Carrier protein involved in the D-alanylation of lipoteichoic acid (LTA). The loading of thioester-linked D-alanine onto DltC is catalyzed by D-alanine--D-alanyl carrier protein ligase DltA. The DltC-carried D-alanyl group is further transferred to cell membrane phosphatidylglycerol (PG) by forming an ester bond, probably catalyzed by DltD. D-alanylation of LTA plays an important role in modulating the properties of the cell wall in Gram-positive bacteria, influencing the net charge of the cell wall.</text>
</comment>
<evidence type="ECO:0000256" key="5">
    <source>
        <dbReference type="HAMAP-Rule" id="MF_00565"/>
    </source>
</evidence>
<evidence type="ECO:0000256" key="1">
    <source>
        <dbReference type="ARBA" id="ARBA00022450"/>
    </source>
</evidence>
<keyword evidence="1 5" id="KW-0596">Phosphopantetheine</keyword>
<keyword evidence="4 5" id="KW-0961">Cell wall biogenesis/degradation</keyword>
<organism evidence="7 9">
    <name type="scientific">Paenibacillus elgii</name>
    <dbReference type="NCBI Taxonomy" id="189691"/>
    <lineage>
        <taxon>Bacteria</taxon>
        <taxon>Bacillati</taxon>
        <taxon>Bacillota</taxon>
        <taxon>Bacilli</taxon>
        <taxon>Bacillales</taxon>
        <taxon>Paenibacillaceae</taxon>
        <taxon>Paenibacillus</taxon>
    </lineage>
</organism>
<dbReference type="GO" id="GO:0016874">
    <property type="term" value="F:ligase activity"/>
    <property type="evidence" value="ECO:0007669"/>
    <property type="project" value="UniProtKB-KW"/>
</dbReference>
<dbReference type="Proteomes" id="UP000244184">
    <property type="component" value="Unassembled WGS sequence"/>
</dbReference>
<dbReference type="NCBIfam" id="TIGR01688">
    <property type="entry name" value="dltC"/>
    <property type="match status" value="1"/>
</dbReference>
<evidence type="ECO:0000313" key="7">
    <source>
        <dbReference type="EMBL" id="KZE73773.1"/>
    </source>
</evidence>
<accession>A0A163USH6</accession>
<dbReference type="GO" id="GO:0005737">
    <property type="term" value="C:cytoplasm"/>
    <property type="evidence" value="ECO:0007669"/>
    <property type="project" value="UniProtKB-SubCell"/>
</dbReference>
<dbReference type="InterPro" id="IPR003230">
    <property type="entry name" value="DltC"/>
</dbReference>
<dbReference type="Gene3D" id="1.10.1200.10">
    <property type="entry name" value="ACP-like"/>
    <property type="match status" value="1"/>
</dbReference>
<keyword evidence="9" id="KW-1185">Reference proteome</keyword>
<dbReference type="SUPFAM" id="SSF47336">
    <property type="entry name" value="ACP-like"/>
    <property type="match status" value="1"/>
</dbReference>
<evidence type="ECO:0000256" key="4">
    <source>
        <dbReference type="ARBA" id="ARBA00023316"/>
    </source>
</evidence>
<evidence type="ECO:0000259" key="6">
    <source>
        <dbReference type="PROSITE" id="PS50075"/>
    </source>
</evidence>
<evidence type="ECO:0000313" key="8">
    <source>
        <dbReference type="EMBL" id="PUA39499.1"/>
    </source>
</evidence>
<evidence type="ECO:0000256" key="3">
    <source>
        <dbReference type="ARBA" id="ARBA00022553"/>
    </source>
</evidence>
<dbReference type="UniPathway" id="UPA00556"/>
<dbReference type="AlphaFoldDB" id="A0A163USH6"/>
<dbReference type="NCBIfam" id="NF003464">
    <property type="entry name" value="PRK05087.1"/>
    <property type="match status" value="1"/>
</dbReference>
<dbReference type="GO" id="GO:0071555">
    <property type="term" value="P:cell wall organization"/>
    <property type="evidence" value="ECO:0007669"/>
    <property type="project" value="UniProtKB-KW"/>
</dbReference>
<name>A0A163USH6_9BACL</name>
<comment type="caution">
    <text evidence="7">The sequence shown here is derived from an EMBL/GenBank/DDBJ whole genome shotgun (WGS) entry which is preliminary data.</text>
</comment>
<evidence type="ECO:0000313" key="10">
    <source>
        <dbReference type="Proteomes" id="UP000244184"/>
    </source>
</evidence>
<dbReference type="InterPro" id="IPR036736">
    <property type="entry name" value="ACP-like_sf"/>
</dbReference>
<dbReference type="EMBL" id="LQRA01000088">
    <property type="protein sequence ID" value="KZE73773.1"/>
    <property type="molecule type" value="Genomic_DNA"/>
</dbReference>
<dbReference type="EMBL" id="PYHP01000022">
    <property type="protein sequence ID" value="PUA39499.1"/>
    <property type="molecule type" value="Genomic_DNA"/>
</dbReference>
<sequence>MNMTDLQEKVNSILIHICKTDAPAQNPELDLFANGLLDSFGVVELLIEVESQLGLSVAITDFDRETWKTPRQIANQLEALQ</sequence>
<dbReference type="eggNOG" id="COG0236">
    <property type="taxonomic scope" value="Bacteria"/>
</dbReference>
<keyword evidence="2 5" id="KW-0963">Cytoplasm</keyword>
<comment type="subcellular location">
    <subcellularLocation>
        <location evidence="5">Cytoplasm</location>
    </subcellularLocation>
</comment>
<feature type="domain" description="Carrier" evidence="6">
    <location>
        <begin position="4"/>
        <end position="81"/>
    </location>
</feature>
<comment type="pathway">
    <text evidence="5">Cell wall biogenesis; lipoteichoic acid biosynthesis.</text>
</comment>
<dbReference type="InterPro" id="IPR009081">
    <property type="entry name" value="PP-bd_ACP"/>
</dbReference>
<reference evidence="9" key="1">
    <citation type="submission" date="2016-01" db="EMBL/GenBank/DDBJ databases">
        <title>Draft genome of Chromobacterium sp. F49.</title>
        <authorList>
            <person name="Hong K.W."/>
        </authorList>
    </citation>
    <scope>NUCLEOTIDE SEQUENCE [LARGE SCALE GENOMIC DNA]</scope>
    <source>
        <strain evidence="9">M63</strain>
    </source>
</reference>
<evidence type="ECO:0000256" key="2">
    <source>
        <dbReference type="ARBA" id="ARBA00022490"/>
    </source>
</evidence>
<proteinExistence type="inferred from homology"/>
<comment type="similarity">
    <text evidence="5">Belongs to the DltC family.</text>
</comment>